<dbReference type="PROSITE" id="PS51178">
    <property type="entry name" value="PASTA"/>
    <property type="match status" value="1"/>
</dbReference>
<dbReference type="Pfam" id="PF03717">
    <property type="entry name" value="PBP_dimer"/>
    <property type="match status" value="1"/>
</dbReference>
<comment type="subcellular location">
    <subcellularLocation>
        <location evidence="1">Membrane</location>
    </subcellularLocation>
</comment>
<dbReference type="Gene3D" id="3.90.1310.10">
    <property type="entry name" value="Penicillin-binding protein 2a (Domain 2)"/>
    <property type="match status" value="1"/>
</dbReference>
<dbReference type="EMBL" id="JAUSTP010000028">
    <property type="protein sequence ID" value="MDQ0190965.1"/>
    <property type="molecule type" value="Genomic_DNA"/>
</dbReference>
<keyword evidence="4" id="KW-0812">Transmembrane</keyword>
<accession>A0ABT9XKZ9</accession>
<gene>
    <name evidence="6" type="ORF">J2S03_002832</name>
</gene>
<dbReference type="SUPFAM" id="SSF54184">
    <property type="entry name" value="Penicillin-binding protein 2x (pbp-2x), c-terminal domain"/>
    <property type="match status" value="1"/>
</dbReference>
<proteinExistence type="inferred from homology"/>
<keyword evidence="3 4" id="KW-0472">Membrane</keyword>
<dbReference type="Pfam" id="PF03793">
    <property type="entry name" value="PASTA"/>
    <property type="match status" value="1"/>
</dbReference>
<dbReference type="InterPro" id="IPR036138">
    <property type="entry name" value="PBP_dimer_sf"/>
</dbReference>
<organism evidence="6 7">
    <name type="scientific">Alicyclobacillus cycloheptanicus</name>
    <dbReference type="NCBI Taxonomy" id="1457"/>
    <lineage>
        <taxon>Bacteria</taxon>
        <taxon>Bacillati</taxon>
        <taxon>Bacillota</taxon>
        <taxon>Bacilli</taxon>
        <taxon>Bacillales</taxon>
        <taxon>Alicyclobacillaceae</taxon>
        <taxon>Alicyclobacillus</taxon>
    </lineage>
</organism>
<name>A0ABT9XKZ9_9BACL</name>
<keyword evidence="7" id="KW-1185">Reference proteome</keyword>
<dbReference type="InterPro" id="IPR050515">
    <property type="entry name" value="Beta-lactam/transpept"/>
</dbReference>
<evidence type="ECO:0000256" key="1">
    <source>
        <dbReference type="ARBA" id="ARBA00004370"/>
    </source>
</evidence>
<dbReference type="InterPro" id="IPR012338">
    <property type="entry name" value="Beta-lactam/transpept-like"/>
</dbReference>
<dbReference type="NCBIfam" id="TIGR02214">
    <property type="entry name" value="spoVD_pbp"/>
    <property type="match status" value="1"/>
</dbReference>
<evidence type="ECO:0000313" key="7">
    <source>
        <dbReference type="Proteomes" id="UP001232973"/>
    </source>
</evidence>
<evidence type="ECO:0000256" key="2">
    <source>
        <dbReference type="ARBA" id="ARBA00007171"/>
    </source>
</evidence>
<comment type="caution">
    <text evidence="6">The sequence shown here is derived from an EMBL/GenBank/DDBJ whole genome shotgun (WGS) entry which is preliminary data.</text>
</comment>
<dbReference type="Proteomes" id="UP001232973">
    <property type="component" value="Unassembled WGS sequence"/>
</dbReference>
<reference evidence="6 7" key="1">
    <citation type="submission" date="2023-07" db="EMBL/GenBank/DDBJ databases">
        <title>Genomic Encyclopedia of Type Strains, Phase IV (KMG-IV): sequencing the most valuable type-strain genomes for metagenomic binning, comparative biology and taxonomic classification.</title>
        <authorList>
            <person name="Goeker M."/>
        </authorList>
    </citation>
    <scope>NUCLEOTIDE SEQUENCE [LARGE SCALE GENOMIC DNA]</scope>
    <source>
        <strain evidence="6 7">DSM 4006</strain>
    </source>
</reference>
<dbReference type="Gene3D" id="3.30.450.330">
    <property type="match status" value="1"/>
</dbReference>
<comment type="similarity">
    <text evidence="2">Belongs to the transpeptidase family.</text>
</comment>
<dbReference type="Gene3D" id="3.30.10.20">
    <property type="match status" value="1"/>
</dbReference>
<dbReference type="SUPFAM" id="SSF56601">
    <property type="entry name" value="beta-lactamase/transpeptidase-like"/>
    <property type="match status" value="1"/>
</dbReference>
<evidence type="ECO:0000256" key="3">
    <source>
        <dbReference type="ARBA" id="ARBA00023136"/>
    </source>
</evidence>
<feature type="transmembrane region" description="Helical" evidence="4">
    <location>
        <begin position="12"/>
        <end position="32"/>
    </location>
</feature>
<dbReference type="InterPro" id="IPR005311">
    <property type="entry name" value="PBP_dimer"/>
</dbReference>
<evidence type="ECO:0000259" key="5">
    <source>
        <dbReference type="PROSITE" id="PS51178"/>
    </source>
</evidence>
<dbReference type="SMART" id="SM00740">
    <property type="entry name" value="PASTA"/>
    <property type="match status" value="1"/>
</dbReference>
<dbReference type="InterPro" id="IPR005543">
    <property type="entry name" value="PASTA_dom"/>
</dbReference>
<dbReference type="PANTHER" id="PTHR30627">
    <property type="entry name" value="PEPTIDOGLYCAN D,D-TRANSPEPTIDASE"/>
    <property type="match status" value="1"/>
</dbReference>
<evidence type="ECO:0000256" key="4">
    <source>
        <dbReference type="SAM" id="Phobius"/>
    </source>
</evidence>
<keyword evidence="4" id="KW-1133">Transmembrane helix</keyword>
<dbReference type="Gene3D" id="3.40.710.10">
    <property type="entry name" value="DD-peptidase/beta-lactamase superfamily"/>
    <property type="match status" value="1"/>
</dbReference>
<evidence type="ECO:0000313" key="6">
    <source>
        <dbReference type="EMBL" id="MDQ0190965.1"/>
    </source>
</evidence>
<dbReference type="InterPro" id="IPR011927">
    <property type="entry name" value="SpoVD_pbp"/>
</dbReference>
<feature type="domain" description="PASTA" evidence="5">
    <location>
        <begin position="581"/>
        <end position="643"/>
    </location>
</feature>
<dbReference type="SUPFAM" id="SSF56519">
    <property type="entry name" value="Penicillin binding protein dimerisation domain"/>
    <property type="match status" value="1"/>
</dbReference>
<dbReference type="InterPro" id="IPR001460">
    <property type="entry name" value="PCN-bd_Tpept"/>
</dbReference>
<protein>
    <submittedName>
        <fullName evidence="6">Stage V sporulation protein D (Sporulation-specific penicillin-binding protein)</fullName>
    </submittedName>
</protein>
<dbReference type="Pfam" id="PF00905">
    <property type="entry name" value="Transpeptidase"/>
    <property type="match status" value="1"/>
</dbReference>
<dbReference type="PANTHER" id="PTHR30627:SF1">
    <property type="entry name" value="PEPTIDOGLYCAN D,D-TRANSPEPTIDASE FTSI"/>
    <property type="match status" value="1"/>
</dbReference>
<sequence length="657" mass="70996">MRVTRRVMRRRFVVLMLCLISAIGALIGRLAYVQIVQAPWLQSLADDQHNRSIPVQGVRGTIYDAQGQKLVYTASAPTVMAIPVQVQDKEGTAAKLAKILQMPEDKILKQLQKRVAAVYFNPGGRRISESQVQQIRALNLPGIYITEDGKRAYPYGDLAAQVLGITGAYNQGLTGIEKEYDAQLSGQEGYIIFPTNAKGQKLPGEGEAYVPPTDGEDIQLTINGTIQQIVQREIEQAVAEYNPDNVTAIVEDPKTGAILAMANYPTFDPAHWQDYPASTYNRNLAIWKTFEPGSTFKIVTLSAALQENKVNLNDRFYDPGYYEVAGHKIKCWKAGGHGSQSYLNVVENSCNPGFIALGERLGKQTLFSYIKKFGFGSKTGIDLPGEGNGILFPMSKVGPLELATTAFGQGVSVTPIQQVMAMGAIANGGLLMKPYVVEDFRDHDTGQVLKTIQPTVVRRVISSATAAKVRAALESVVANGSGRSAYFDGYRVAGKTGTAQVAENGHYSGTHYIVSFMGMAPANNPQLVAYIAIDNPRPKNGVVFGGVIAAPIVGRILGDSLQALDVPKQANGLEKKTRWGEPVSLEVPNFMGMTLNDAKQAAMQSGDQLRTQLVGQGNTVVWQAPQPGTKVPAGSTIRLFLGETPPGPPIDKSSQKQ</sequence>